<keyword evidence="4 6" id="KW-1133">Transmembrane helix</keyword>
<feature type="transmembrane region" description="Helical" evidence="6">
    <location>
        <begin position="225"/>
        <end position="245"/>
    </location>
</feature>
<keyword evidence="8" id="KW-1185">Reference proteome</keyword>
<sequence>MYRTNPFRWWNVLAFAAVITVNVLSHLLPLGGKTTKQISDQYYIYITPAGYAFTIWSLIYVLLAGFIFYQLRRDTGTRDSVEDIGIWFILSCIFNIAWLFLWHYLYIEWSVGIMLLLVLSVLVIYRKTRSIHYPTTGETLFVKLPFSIYLGWVCAAFVVNVGIVIHKNGWSPIGLTELGWSITLLCIGAVLAILISRHYRDSILPLVFVWAYLAISIEHKDVDKILLSSFILAAILFIYAIWLFFARNRERD</sequence>
<dbReference type="PANTHER" id="PTHR33802:SF1">
    <property type="entry name" value="XK-RELATED PROTEIN"/>
    <property type="match status" value="1"/>
</dbReference>
<dbReference type="Proteomes" id="UP000192940">
    <property type="component" value="Chromosome I"/>
</dbReference>
<feature type="transmembrane region" description="Helical" evidence="6">
    <location>
        <begin position="12"/>
        <end position="30"/>
    </location>
</feature>
<comment type="subcellular location">
    <subcellularLocation>
        <location evidence="1">Membrane</location>
        <topology evidence="1">Multi-pass membrane protein</topology>
    </subcellularLocation>
</comment>
<dbReference type="Pfam" id="PF03073">
    <property type="entry name" value="TspO_MBR"/>
    <property type="match status" value="1"/>
</dbReference>
<gene>
    <name evidence="7" type="ORF">SAMN05661091_5340</name>
</gene>
<dbReference type="RefSeq" id="WP_208915966.1">
    <property type="nucleotide sequence ID" value="NZ_LT840184.1"/>
</dbReference>
<evidence type="ECO:0000256" key="5">
    <source>
        <dbReference type="ARBA" id="ARBA00023136"/>
    </source>
</evidence>
<evidence type="ECO:0000256" key="2">
    <source>
        <dbReference type="ARBA" id="ARBA00007524"/>
    </source>
</evidence>
<evidence type="ECO:0000256" key="3">
    <source>
        <dbReference type="ARBA" id="ARBA00022692"/>
    </source>
</evidence>
<evidence type="ECO:0000313" key="7">
    <source>
        <dbReference type="EMBL" id="SMF91075.1"/>
    </source>
</evidence>
<dbReference type="InterPro" id="IPR004307">
    <property type="entry name" value="TspO_MBR"/>
</dbReference>
<evidence type="ECO:0000256" key="1">
    <source>
        <dbReference type="ARBA" id="ARBA00004141"/>
    </source>
</evidence>
<organism evidence="7 8">
    <name type="scientific">Paenibacillus uliginis N3/975</name>
    <dbReference type="NCBI Taxonomy" id="1313296"/>
    <lineage>
        <taxon>Bacteria</taxon>
        <taxon>Bacillati</taxon>
        <taxon>Bacillota</taxon>
        <taxon>Bacilli</taxon>
        <taxon>Bacillales</taxon>
        <taxon>Paenibacillaceae</taxon>
        <taxon>Paenibacillus</taxon>
    </lineage>
</organism>
<evidence type="ECO:0000313" key="8">
    <source>
        <dbReference type="Proteomes" id="UP000192940"/>
    </source>
</evidence>
<keyword evidence="3 6" id="KW-0812">Transmembrane</keyword>
<evidence type="ECO:0000256" key="4">
    <source>
        <dbReference type="ARBA" id="ARBA00022989"/>
    </source>
</evidence>
<dbReference type="InterPro" id="IPR038330">
    <property type="entry name" value="TspO/MBR-related_sf"/>
</dbReference>
<feature type="transmembrane region" description="Helical" evidence="6">
    <location>
        <begin position="42"/>
        <end position="69"/>
    </location>
</feature>
<feature type="transmembrane region" description="Helical" evidence="6">
    <location>
        <begin position="178"/>
        <end position="195"/>
    </location>
</feature>
<reference evidence="7 8" key="1">
    <citation type="submission" date="2017-04" db="EMBL/GenBank/DDBJ databases">
        <authorList>
            <person name="Afonso C.L."/>
            <person name="Miller P.J."/>
            <person name="Scott M.A."/>
            <person name="Spackman E."/>
            <person name="Goraichik I."/>
            <person name="Dimitrov K.M."/>
            <person name="Suarez D.L."/>
            <person name="Swayne D.E."/>
        </authorList>
    </citation>
    <scope>NUCLEOTIDE SEQUENCE [LARGE SCALE GENOMIC DNA]</scope>
    <source>
        <strain evidence="7 8">N3/975</strain>
    </source>
</reference>
<dbReference type="PANTHER" id="PTHR33802">
    <property type="entry name" value="SI:CH211-161H7.5-RELATED"/>
    <property type="match status" value="1"/>
</dbReference>
<name>A0A1X7HQD5_9BACL</name>
<feature type="transmembrane region" description="Helical" evidence="6">
    <location>
        <begin position="146"/>
        <end position="166"/>
    </location>
</feature>
<evidence type="ECO:0000256" key="6">
    <source>
        <dbReference type="SAM" id="Phobius"/>
    </source>
</evidence>
<feature type="transmembrane region" description="Helical" evidence="6">
    <location>
        <begin position="81"/>
        <end position="100"/>
    </location>
</feature>
<proteinExistence type="inferred from homology"/>
<feature type="transmembrane region" description="Helical" evidence="6">
    <location>
        <begin position="106"/>
        <end position="125"/>
    </location>
</feature>
<accession>A0A1X7HQD5</accession>
<dbReference type="EMBL" id="LT840184">
    <property type="protein sequence ID" value="SMF91075.1"/>
    <property type="molecule type" value="Genomic_DNA"/>
</dbReference>
<protein>
    <submittedName>
        <fullName evidence="7">TspO and MBR related proteins</fullName>
    </submittedName>
</protein>
<dbReference type="Gene3D" id="1.20.1260.100">
    <property type="entry name" value="TspO/MBR protein"/>
    <property type="match status" value="1"/>
</dbReference>
<feature type="transmembrane region" description="Helical" evidence="6">
    <location>
        <begin position="202"/>
        <end position="219"/>
    </location>
</feature>
<dbReference type="STRING" id="1313296.SAMN05661091_5340"/>
<dbReference type="GO" id="GO:0016020">
    <property type="term" value="C:membrane"/>
    <property type="evidence" value="ECO:0007669"/>
    <property type="project" value="UniProtKB-SubCell"/>
</dbReference>
<dbReference type="AlphaFoldDB" id="A0A1X7HQD5"/>
<comment type="similarity">
    <text evidence="2">Belongs to the TspO/BZRP family.</text>
</comment>
<keyword evidence="5 6" id="KW-0472">Membrane</keyword>